<evidence type="ECO:0000256" key="6">
    <source>
        <dbReference type="ARBA" id="ARBA00042523"/>
    </source>
</evidence>
<dbReference type="GO" id="GO:0071035">
    <property type="term" value="P:nuclear polyadenylation-dependent rRNA catabolic process"/>
    <property type="evidence" value="ECO:0007669"/>
    <property type="project" value="TreeGrafter"/>
</dbReference>
<feature type="domain" description="Exoribonuclease phosphorolytic" evidence="8">
    <location>
        <begin position="191"/>
        <end position="239"/>
    </location>
</feature>
<dbReference type="AlphaFoldDB" id="A0AAD9GCZ5"/>
<dbReference type="SUPFAM" id="SSF55666">
    <property type="entry name" value="Ribonuclease PH domain 2-like"/>
    <property type="match status" value="1"/>
</dbReference>
<dbReference type="PANTHER" id="PTHR11097:SF8">
    <property type="entry name" value="EXOSOME COMPLEX COMPONENT RRP42"/>
    <property type="match status" value="1"/>
</dbReference>
<evidence type="ECO:0000313" key="10">
    <source>
        <dbReference type="Proteomes" id="UP001195914"/>
    </source>
</evidence>
<reference evidence="9" key="2">
    <citation type="submission" date="2021-05" db="EMBL/GenBank/DDBJ databases">
        <authorList>
            <person name="Pain A."/>
        </authorList>
    </citation>
    <scope>NUCLEOTIDE SEQUENCE</scope>
    <source>
        <strain evidence="9">1802A</strain>
    </source>
</reference>
<gene>
    <name evidence="9" type="ORF">X943_001563</name>
</gene>
<proteinExistence type="inferred from homology"/>
<dbReference type="PANTHER" id="PTHR11097">
    <property type="entry name" value="EXOSOME COMPLEX EXONUCLEASE RIBOSOMAL RNA PROCESSING PROTEIN"/>
    <property type="match status" value="1"/>
</dbReference>
<evidence type="ECO:0000256" key="4">
    <source>
        <dbReference type="ARBA" id="ARBA00022490"/>
    </source>
</evidence>
<evidence type="ECO:0000256" key="5">
    <source>
        <dbReference type="ARBA" id="ARBA00022835"/>
    </source>
</evidence>
<feature type="domain" description="Exoribonuclease phosphorolytic" evidence="7">
    <location>
        <begin position="25"/>
        <end position="153"/>
    </location>
</feature>
<dbReference type="GO" id="GO:0034476">
    <property type="term" value="P:U5 snRNA 3'-end processing"/>
    <property type="evidence" value="ECO:0007669"/>
    <property type="project" value="TreeGrafter"/>
</dbReference>
<dbReference type="GO" id="GO:0071038">
    <property type="term" value="P:TRAMP-dependent tRNA surveillance pathway"/>
    <property type="evidence" value="ECO:0007669"/>
    <property type="project" value="TreeGrafter"/>
</dbReference>
<dbReference type="GO" id="GO:0000177">
    <property type="term" value="C:cytoplasmic exosome (RNase complex)"/>
    <property type="evidence" value="ECO:0007669"/>
    <property type="project" value="TreeGrafter"/>
</dbReference>
<evidence type="ECO:0000256" key="3">
    <source>
        <dbReference type="ARBA" id="ARBA00006678"/>
    </source>
</evidence>
<evidence type="ECO:0000313" key="9">
    <source>
        <dbReference type="EMBL" id="KAK1936130.1"/>
    </source>
</evidence>
<dbReference type="Pfam" id="PF03725">
    <property type="entry name" value="RNase_PH_C"/>
    <property type="match status" value="1"/>
</dbReference>
<sequence length="271" mass="29688">MDFIRNAIAANCRLDGQDLDAQPKLSVELNVSAVAHGSCRVTLGDTVVITTVTFTVSTPTKALPDEGILEITLGSPFTLEDTEIADKRDERMEDTLESLQFQRHNFDKRLLCILPSQFVWTLKIHSTLLQRGGSPVDAISIAMLVALRTARIPNIDVIMRDEMERSKHGTNVRVRIAEGYNIDMNKLALQLPVCVTVAKIAGCHVWGVTKEEEACADGFLTVAVGPEGKCMGMRVTGSSFALPVIGELTVKSCRMGLLYHQQVMQTLCESA</sequence>
<name>A0AAD9GCZ5_BABDI</name>
<dbReference type="InterPro" id="IPR015847">
    <property type="entry name" value="ExoRNase_PH_dom2"/>
</dbReference>
<dbReference type="Proteomes" id="UP001195914">
    <property type="component" value="Unassembled WGS sequence"/>
</dbReference>
<dbReference type="GO" id="GO:0035925">
    <property type="term" value="F:mRNA 3'-UTR AU-rich region binding"/>
    <property type="evidence" value="ECO:0007669"/>
    <property type="project" value="TreeGrafter"/>
</dbReference>
<dbReference type="GO" id="GO:0034475">
    <property type="term" value="P:U4 snRNA 3'-end processing"/>
    <property type="evidence" value="ECO:0007669"/>
    <property type="project" value="TreeGrafter"/>
</dbReference>
<dbReference type="GO" id="GO:0000176">
    <property type="term" value="C:nuclear exosome (RNase complex)"/>
    <property type="evidence" value="ECO:0007669"/>
    <property type="project" value="TreeGrafter"/>
</dbReference>
<evidence type="ECO:0000259" key="8">
    <source>
        <dbReference type="Pfam" id="PF03725"/>
    </source>
</evidence>
<accession>A0AAD9GCZ5</accession>
<evidence type="ECO:0000256" key="1">
    <source>
        <dbReference type="ARBA" id="ARBA00004496"/>
    </source>
</evidence>
<dbReference type="SUPFAM" id="SSF54211">
    <property type="entry name" value="Ribosomal protein S5 domain 2-like"/>
    <property type="match status" value="1"/>
</dbReference>
<keyword evidence="4" id="KW-0963">Cytoplasm</keyword>
<dbReference type="Pfam" id="PF01138">
    <property type="entry name" value="RNase_PH"/>
    <property type="match status" value="1"/>
</dbReference>
<evidence type="ECO:0000256" key="2">
    <source>
        <dbReference type="ARBA" id="ARBA00004604"/>
    </source>
</evidence>
<dbReference type="InterPro" id="IPR020568">
    <property type="entry name" value="Ribosomal_Su5_D2-typ_SF"/>
</dbReference>
<protein>
    <recommendedName>
        <fullName evidence="6">Ribosomal RNA-processing protein 42</fullName>
    </recommendedName>
</protein>
<dbReference type="InterPro" id="IPR050590">
    <property type="entry name" value="Exosome_comp_Rrp42_subfam"/>
</dbReference>
<comment type="caution">
    <text evidence="9">The sequence shown here is derived from an EMBL/GenBank/DDBJ whole genome shotgun (WGS) entry which is preliminary data.</text>
</comment>
<dbReference type="Gene3D" id="3.30.230.70">
    <property type="entry name" value="GHMP Kinase, N-terminal domain"/>
    <property type="match status" value="1"/>
</dbReference>
<dbReference type="GO" id="GO:0034473">
    <property type="term" value="P:U1 snRNA 3'-end processing"/>
    <property type="evidence" value="ECO:0007669"/>
    <property type="project" value="TreeGrafter"/>
</dbReference>
<keyword evidence="10" id="KW-1185">Reference proteome</keyword>
<dbReference type="EMBL" id="JAHBMH010000044">
    <property type="protein sequence ID" value="KAK1936130.1"/>
    <property type="molecule type" value="Genomic_DNA"/>
</dbReference>
<comment type="similarity">
    <text evidence="3">Belongs to the RNase PH family.</text>
</comment>
<organism evidence="9 10">
    <name type="scientific">Babesia divergens</name>
    <dbReference type="NCBI Taxonomy" id="32595"/>
    <lineage>
        <taxon>Eukaryota</taxon>
        <taxon>Sar</taxon>
        <taxon>Alveolata</taxon>
        <taxon>Apicomplexa</taxon>
        <taxon>Aconoidasida</taxon>
        <taxon>Piroplasmida</taxon>
        <taxon>Babesiidae</taxon>
        <taxon>Babesia</taxon>
    </lineage>
</organism>
<keyword evidence="5" id="KW-0271">Exosome</keyword>
<dbReference type="GO" id="GO:0071028">
    <property type="term" value="P:nuclear mRNA surveillance"/>
    <property type="evidence" value="ECO:0007669"/>
    <property type="project" value="TreeGrafter"/>
</dbReference>
<dbReference type="InterPro" id="IPR036345">
    <property type="entry name" value="ExoRNase_PH_dom2_sf"/>
</dbReference>
<dbReference type="GO" id="GO:0005730">
    <property type="term" value="C:nucleolus"/>
    <property type="evidence" value="ECO:0007669"/>
    <property type="project" value="UniProtKB-SubCell"/>
</dbReference>
<dbReference type="GO" id="GO:0000467">
    <property type="term" value="P:exonucleolytic trimming to generate mature 3'-end of 5.8S rRNA from tricistronic rRNA transcript (SSU-rRNA, 5.8S rRNA, LSU-rRNA)"/>
    <property type="evidence" value="ECO:0007669"/>
    <property type="project" value="TreeGrafter"/>
</dbReference>
<dbReference type="InterPro" id="IPR001247">
    <property type="entry name" value="ExoRNase_PH_dom1"/>
</dbReference>
<dbReference type="InterPro" id="IPR027408">
    <property type="entry name" value="PNPase/RNase_PH_dom_sf"/>
</dbReference>
<evidence type="ECO:0000259" key="7">
    <source>
        <dbReference type="Pfam" id="PF01138"/>
    </source>
</evidence>
<dbReference type="GO" id="GO:0016075">
    <property type="term" value="P:rRNA catabolic process"/>
    <property type="evidence" value="ECO:0007669"/>
    <property type="project" value="TreeGrafter"/>
</dbReference>
<reference evidence="9" key="1">
    <citation type="journal article" date="2014" name="Nucleic Acids Res.">
        <title>The evolutionary dynamics of variant antigen genes in Babesia reveal a history of genomic innovation underlying host-parasite interaction.</title>
        <authorList>
            <person name="Jackson A.P."/>
            <person name="Otto T.D."/>
            <person name="Darby A."/>
            <person name="Ramaprasad A."/>
            <person name="Xia D."/>
            <person name="Echaide I.E."/>
            <person name="Farber M."/>
            <person name="Gahlot S."/>
            <person name="Gamble J."/>
            <person name="Gupta D."/>
            <person name="Gupta Y."/>
            <person name="Jackson L."/>
            <person name="Malandrin L."/>
            <person name="Malas T.B."/>
            <person name="Moussa E."/>
            <person name="Nair M."/>
            <person name="Reid A.J."/>
            <person name="Sanders M."/>
            <person name="Sharma J."/>
            <person name="Tracey A."/>
            <person name="Quail M.A."/>
            <person name="Weir W."/>
            <person name="Wastling J.M."/>
            <person name="Hall N."/>
            <person name="Willadsen P."/>
            <person name="Lingelbach K."/>
            <person name="Shiels B."/>
            <person name="Tait A."/>
            <person name="Berriman M."/>
            <person name="Allred D.R."/>
            <person name="Pain A."/>
        </authorList>
    </citation>
    <scope>NUCLEOTIDE SEQUENCE</scope>
    <source>
        <strain evidence="9">1802A</strain>
    </source>
</reference>
<comment type="subcellular location">
    <subcellularLocation>
        <location evidence="1">Cytoplasm</location>
    </subcellularLocation>
    <subcellularLocation>
        <location evidence="2">Nucleus</location>
        <location evidence="2">Nucleolus</location>
    </subcellularLocation>
</comment>